<evidence type="ECO:0000256" key="3">
    <source>
        <dbReference type="ARBA" id="ARBA00022989"/>
    </source>
</evidence>
<keyword evidence="3 6" id="KW-1133">Transmembrane helix</keyword>
<feature type="transmembrane region" description="Helical" evidence="6">
    <location>
        <begin position="262"/>
        <end position="280"/>
    </location>
</feature>
<feature type="transmembrane region" description="Helical" evidence="6">
    <location>
        <begin position="192"/>
        <end position="210"/>
    </location>
</feature>
<evidence type="ECO:0000256" key="5">
    <source>
        <dbReference type="SAM" id="MobiDB-lite"/>
    </source>
</evidence>
<feature type="transmembrane region" description="Helical" evidence="6">
    <location>
        <begin position="131"/>
        <end position="152"/>
    </location>
</feature>
<feature type="transmembrane region" description="Helical" evidence="6">
    <location>
        <begin position="383"/>
        <end position="413"/>
    </location>
</feature>
<feature type="transmembrane region" description="Helical" evidence="6">
    <location>
        <begin position="24"/>
        <end position="44"/>
    </location>
</feature>
<comment type="caution">
    <text evidence="8">The sequence shown here is derived from an EMBL/GenBank/DDBJ whole genome shotgun (WGS) entry which is preliminary data.</text>
</comment>
<dbReference type="GO" id="GO:0016874">
    <property type="term" value="F:ligase activity"/>
    <property type="evidence" value="ECO:0007669"/>
    <property type="project" value="UniProtKB-KW"/>
</dbReference>
<keyword evidence="8" id="KW-0436">Ligase</keyword>
<feature type="transmembrane region" description="Helical" evidence="6">
    <location>
        <begin position="50"/>
        <end position="69"/>
    </location>
</feature>
<keyword evidence="4 6" id="KW-0472">Membrane</keyword>
<dbReference type="GO" id="GO:0016020">
    <property type="term" value="C:membrane"/>
    <property type="evidence" value="ECO:0007669"/>
    <property type="project" value="UniProtKB-SubCell"/>
</dbReference>
<comment type="subcellular location">
    <subcellularLocation>
        <location evidence="1">Membrane</location>
        <topology evidence="1">Multi-pass membrane protein</topology>
    </subcellularLocation>
</comment>
<proteinExistence type="predicted"/>
<dbReference type="EMBL" id="PVTD01000012">
    <property type="protein sequence ID" value="PRY20655.1"/>
    <property type="molecule type" value="Genomic_DNA"/>
</dbReference>
<gene>
    <name evidence="8" type="ORF">CLV78_11228</name>
</gene>
<dbReference type="Pfam" id="PF04932">
    <property type="entry name" value="Wzy_C"/>
    <property type="match status" value="1"/>
</dbReference>
<reference evidence="8 9" key="1">
    <citation type="submission" date="2018-03" db="EMBL/GenBank/DDBJ databases">
        <title>Genomic Encyclopedia of Archaeal and Bacterial Type Strains, Phase II (KMG-II): from individual species to whole genera.</title>
        <authorList>
            <person name="Goeker M."/>
        </authorList>
    </citation>
    <scope>NUCLEOTIDE SEQUENCE [LARGE SCALE GENOMIC DNA]</scope>
    <source>
        <strain evidence="8 9">DSM 29328</strain>
    </source>
</reference>
<sequence>MSAPTEIQPGGLPRRLPHIETDTSLSIVIVLFLLSIVVPVLFNIGPVVMSGTRAVLLLAMVPLTINLLMGRYGRILPTDVLFFLFSIWIFVALLVNNPDQAIQSGGGTMVDYMGAYLLGRCLVRTVEQFEAVVKVVVIGTVLTLPLAIYQGVTDDALIPELITRTTGLQSYGDRVADQRLGFYRSSVVFSKSIHYGFCAAIVFSLCFSGLKGVIGTFWRLLLSLAICACVFFSLSSAALLMLVTQIGVFTWSALNRNWKYKWYLLLGLVVLAYVAVDLASNRTPLRVFVHYATLNSETGYYRISTNNAVMENIYANPVFGIGLNDWVRPIWMFSGSVDNLWLLVALQYGIPGFALFVCGYALAYFGVLRRISTAPAAIKRAGFAWLVGFGAATLAFFTAHIWASAASFIFFLFGSAMFIAQMPLPKAQTPATTRSGSAQPEPRANAPQRQSPAAVEEIAQTGDGESEGICYTRFPVTPRGE</sequence>
<keyword evidence="2 6" id="KW-0812">Transmembrane</keyword>
<evidence type="ECO:0000256" key="4">
    <source>
        <dbReference type="ARBA" id="ARBA00023136"/>
    </source>
</evidence>
<organism evidence="8 9">
    <name type="scientific">Aliiruegeria haliotis</name>
    <dbReference type="NCBI Taxonomy" id="1280846"/>
    <lineage>
        <taxon>Bacteria</taxon>
        <taxon>Pseudomonadati</taxon>
        <taxon>Pseudomonadota</taxon>
        <taxon>Alphaproteobacteria</taxon>
        <taxon>Rhodobacterales</taxon>
        <taxon>Roseobacteraceae</taxon>
        <taxon>Aliiruegeria</taxon>
    </lineage>
</organism>
<evidence type="ECO:0000313" key="8">
    <source>
        <dbReference type="EMBL" id="PRY20655.1"/>
    </source>
</evidence>
<feature type="transmembrane region" description="Helical" evidence="6">
    <location>
        <begin position="217"/>
        <end position="242"/>
    </location>
</feature>
<dbReference type="RefSeq" id="WP_158263619.1">
    <property type="nucleotide sequence ID" value="NZ_PVTD01000012.1"/>
</dbReference>
<feature type="transmembrane region" description="Helical" evidence="6">
    <location>
        <begin position="340"/>
        <end position="363"/>
    </location>
</feature>
<accession>A0A2T0RHK9</accession>
<feature type="compositionally biased region" description="Polar residues" evidence="5">
    <location>
        <begin position="429"/>
        <end position="438"/>
    </location>
</feature>
<dbReference type="InterPro" id="IPR051533">
    <property type="entry name" value="WaaL-like"/>
</dbReference>
<feature type="domain" description="O-antigen ligase-related" evidence="7">
    <location>
        <begin position="222"/>
        <end position="357"/>
    </location>
</feature>
<evidence type="ECO:0000256" key="6">
    <source>
        <dbReference type="SAM" id="Phobius"/>
    </source>
</evidence>
<evidence type="ECO:0000256" key="1">
    <source>
        <dbReference type="ARBA" id="ARBA00004141"/>
    </source>
</evidence>
<dbReference type="Proteomes" id="UP000239480">
    <property type="component" value="Unassembled WGS sequence"/>
</dbReference>
<keyword evidence="9" id="KW-1185">Reference proteome</keyword>
<evidence type="ECO:0000313" key="9">
    <source>
        <dbReference type="Proteomes" id="UP000239480"/>
    </source>
</evidence>
<feature type="region of interest" description="Disordered" evidence="5">
    <location>
        <begin position="429"/>
        <end position="481"/>
    </location>
</feature>
<name>A0A2T0RHK9_9RHOB</name>
<feature type="transmembrane region" description="Helical" evidence="6">
    <location>
        <begin position="76"/>
        <end position="95"/>
    </location>
</feature>
<dbReference type="PANTHER" id="PTHR37422">
    <property type="entry name" value="TEICHURONIC ACID BIOSYNTHESIS PROTEIN TUAE"/>
    <property type="match status" value="1"/>
</dbReference>
<dbReference type="PANTHER" id="PTHR37422:SF13">
    <property type="entry name" value="LIPOPOLYSACCHARIDE BIOSYNTHESIS PROTEIN PA4999-RELATED"/>
    <property type="match status" value="1"/>
</dbReference>
<evidence type="ECO:0000259" key="7">
    <source>
        <dbReference type="Pfam" id="PF04932"/>
    </source>
</evidence>
<dbReference type="OrthoDB" id="264250at2"/>
<dbReference type="InterPro" id="IPR007016">
    <property type="entry name" value="O-antigen_ligase-rel_domated"/>
</dbReference>
<dbReference type="AlphaFoldDB" id="A0A2T0RHK9"/>
<evidence type="ECO:0000256" key="2">
    <source>
        <dbReference type="ARBA" id="ARBA00022692"/>
    </source>
</evidence>
<protein>
    <submittedName>
        <fullName evidence="8">O-antigen ligase</fullName>
    </submittedName>
</protein>